<feature type="binding site" evidence="5">
    <location>
        <position position="69"/>
    </location>
    <ligand>
        <name>a divalent metal cation</name>
        <dbReference type="ChEBI" id="CHEBI:60240"/>
        <label>1</label>
    </ligand>
</feature>
<feature type="binding site" evidence="5">
    <location>
        <position position="333"/>
    </location>
    <ligand>
        <name>a divalent metal cation</name>
        <dbReference type="ChEBI" id="CHEBI:60240"/>
        <label>1</label>
    </ligand>
</feature>
<dbReference type="OrthoDB" id="9792792at2"/>
<evidence type="ECO:0000256" key="5">
    <source>
        <dbReference type="PIRSR" id="PIRSR602678-1"/>
    </source>
</evidence>
<comment type="caution">
    <text evidence="6">The sequence shown here is derived from an EMBL/GenBank/DDBJ whole genome shotgun (WGS) entry which is preliminary data.</text>
</comment>
<dbReference type="FunFam" id="3.40.1390.30:FF:000001">
    <property type="entry name" value="GTP cyclohydrolase 1 type 2"/>
    <property type="match status" value="1"/>
</dbReference>
<feature type="binding site" evidence="5">
    <location>
        <position position="107"/>
    </location>
    <ligand>
        <name>a divalent metal cation</name>
        <dbReference type="ChEBI" id="CHEBI:60240"/>
        <label>1</label>
    </ligand>
</feature>
<sequence>MKKIPNGFQVIQLFEQFSPKAYAVEGDKIGLQIGSLNKEIHNVMITLDVTELVIDEAIEMDVDLIIAHHPPIFRPIKKLSTDSTYGRMLEKCIKHDIAVYAAHTNLDVANGGVNDLLAEALELTNLEVLIPTYEERLKKLVVFVPINHEKEVREALGNAGAGHIGNYSHCTYSAKGEGSFLPLDGSAPYIGQKGRLEFVEEARIETIFAESIQKKIVQAMIKAHPYEEVAYDIYSLDQSGTSLGLGRIGKLKKEITLQAFAEQTKQALNVERVRMVGDPTSLVKKVAVLGGDGNKYIHQAKLKGADVYVTGDLYFHVAHDALMVGLNVIDPGHHVEKVMIAGVSSKLGAMCEEKNFNVHVFGSTVDTNPFKFV</sequence>
<feature type="binding site" evidence="5">
    <location>
        <position position="68"/>
    </location>
    <ligand>
        <name>a divalent metal cation</name>
        <dbReference type="ChEBI" id="CHEBI:60240"/>
        <label>1</label>
    </ligand>
</feature>
<reference evidence="6 7" key="1">
    <citation type="submission" date="2019-04" db="EMBL/GenBank/DDBJ databases">
        <title>Bacillus sediminilitoris sp. nov., isolated from a tidal flat sediment on the East China Sea.</title>
        <authorList>
            <person name="Wei Y."/>
            <person name="Mao H."/>
            <person name="Fang J."/>
        </authorList>
    </citation>
    <scope>NUCLEOTIDE SEQUENCE [LARGE SCALE GENOMIC DNA]</scope>
    <source>
        <strain evidence="6 7">DSL-17</strain>
    </source>
</reference>
<dbReference type="GO" id="GO:0005737">
    <property type="term" value="C:cytoplasm"/>
    <property type="evidence" value="ECO:0007669"/>
    <property type="project" value="TreeGrafter"/>
</dbReference>
<dbReference type="Gene3D" id="3.30.70.120">
    <property type="match status" value="1"/>
</dbReference>
<dbReference type="InterPro" id="IPR015867">
    <property type="entry name" value="N-reg_PII/ATP_PRibTrfase_C"/>
</dbReference>
<dbReference type="NCBIfam" id="TIGR00486">
    <property type="entry name" value="YbgI_SA1388"/>
    <property type="match status" value="1"/>
</dbReference>
<evidence type="ECO:0000256" key="2">
    <source>
        <dbReference type="ARBA" id="ARBA00022112"/>
    </source>
</evidence>
<dbReference type="FunFam" id="3.30.70.120:FF:000006">
    <property type="entry name" value="GTP cyclohydrolase 1 type 2 homolog"/>
    <property type="match status" value="1"/>
</dbReference>
<dbReference type="PIRSF" id="PIRSF037489">
    <property type="entry name" value="UCP037489_NIF3_YqfO"/>
    <property type="match status" value="1"/>
</dbReference>
<dbReference type="AlphaFoldDB" id="A0A4S4C0P1"/>
<accession>A0A4S4C0P1</accession>
<keyword evidence="3 4" id="KW-0479">Metal-binding</keyword>
<feature type="binding site" evidence="5">
    <location>
        <position position="336"/>
    </location>
    <ligand>
        <name>a divalent metal cation</name>
        <dbReference type="ChEBI" id="CHEBI:60240"/>
        <label>1</label>
    </ligand>
</feature>
<evidence type="ECO:0000256" key="4">
    <source>
        <dbReference type="PIRNR" id="PIRNR037489"/>
    </source>
</evidence>
<dbReference type="InterPro" id="IPR002678">
    <property type="entry name" value="DUF34/NIF3"/>
</dbReference>
<dbReference type="InterPro" id="IPR036069">
    <property type="entry name" value="DUF34/NIF3_sf"/>
</dbReference>
<dbReference type="GO" id="GO:0046872">
    <property type="term" value="F:metal ion binding"/>
    <property type="evidence" value="ECO:0007669"/>
    <property type="project" value="UniProtKB-UniRule"/>
</dbReference>
<dbReference type="Gene3D" id="3.40.1390.30">
    <property type="entry name" value="NIF3 (NGG1p interacting factor 3)-like"/>
    <property type="match status" value="1"/>
</dbReference>
<comment type="similarity">
    <text evidence="1 4">Belongs to the GTP cyclohydrolase I type 2/NIF3 family.</text>
</comment>
<dbReference type="Pfam" id="PF01784">
    <property type="entry name" value="DUF34_NIF3"/>
    <property type="match status" value="1"/>
</dbReference>
<evidence type="ECO:0000313" key="6">
    <source>
        <dbReference type="EMBL" id="THF80639.1"/>
    </source>
</evidence>
<keyword evidence="7" id="KW-1185">Reference proteome</keyword>
<gene>
    <name evidence="6" type="ORF">E6W99_09585</name>
</gene>
<evidence type="ECO:0000256" key="1">
    <source>
        <dbReference type="ARBA" id="ARBA00006964"/>
    </source>
</evidence>
<organism evidence="6 7">
    <name type="scientific">Metabacillus sediminilitoris</name>
    <dbReference type="NCBI Taxonomy" id="2567941"/>
    <lineage>
        <taxon>Bacteria</taxon>
        <taxon>Bacillati</taxon>
        <taxon>Bacillota</taxon>
        <taxon>Bacilli</taxon>
        <taxon>Bacillales</taxon>
        <taxon>Bacillaceae</taxon>
        <taxon>Metabacillus</taxon>
    </lineage>
</organism>
<dbReference type="SUPFAM" id="SSF102705">
    <property type="entry name" value="NIF3 (NGG1p interacting factor 3)-like"/>
    <property type="match status" value="1"/>
</dbReference>
<name>A0A4S4C0P1_9BACI</name>
<dbReference type="PANTHER" id="PTHR13799:SF14">
    <property type="entry name" value="GTP CYCLOHYDROLASE 1 TYPE 2 HOMOLOG"/>
    <property type="match status" value="1"/>
</dbReference>
<dbReference type="InterPro" id="IPR017221">
    <property type="entry name" value="DUF34/NIF3_bac"/>
</dbReference>
<proteinExistence type="inferred from homology"/>
<dbReference type="RefSeq" id="WP_136353251.1">
    <property type="nucleotide sequence ID" value="NZ_CP046266.1"/>
</dbReference>
<dbReference type="Proteomes" id="UP000310334">
    <property type="component" value="Unassembled WGS sequence"/>
</dbReference>
<dbReference type="EMBL" id="SSNT01000006">
    <property type="protein sequence ID" value="THF80639.1"/>
    <property type="molecule type" value="Genomic_DNA"/>
</dbReference>
<protein>
    <recommendedName>
        <fullName evidence="2 4">GTP cyclohydrolase 1 type 2 homolog</fullName>
    </recommendedName>
</protein>
<dbReference type="PANTHER" id="PTHR13799">
    <property type="entry name" value="NGG1 INTERACTING FACTOR 3"/>
    <property type="match status" value="1"/>
</dbReference>
<evidence type="ECO:0000256" key="3">
    <source>
        <dbReference type="ARBA" id="ARBA00022723"/>
    </source>
</evidence>
<evidence type="ECO:0000313" key="7">
    <source>
        <dbReference type="Proteomes" id="UP000310334"/>
    </source>
</evidence>